<dbReference type="InterPro" id="IPR000719">
    <property type="entry name" value="Prot_kinase_dom"/>
</dbReference>
<feature type="region of interest" description="Disordered" evidence="6">
    <location>
        <begin position="293"/>
        <end position="469"/>
    </location>
</feature>
<keyword evidence="3" id="KW-0547">Nucleotide-binding</keyword>
<dbReference type="GO" id="GO:0004712">
    <property type="term" value="F:protein serine/threonine/tyrosine kinase activity"/>
    <property type="evidence" value="ECO:0007669"/>
    <property type="project" value="TreeGrafter"/>
</dbReference>
<dbReference type="Gene3D" id="3.30.200.20">
    <property type="entry name" value="Phosphorylase Kinase, domain 1"/>
    <property type="match status" value="1"/>
</dbReference>
<keyword evidence="1" id="KW-0723">Serine/threonine-protein kinase</keyword>
<dbReference type="InterPro" id="IPR011009">
    <property type="entry name" value="Kinase-like_dom_sf"/>
</dbReference>
<evidence type="ECO:0000259" key="7">
    <source>
        <dbReference type="PROSITE" id="PS50011"/>
    </source>
</evidence>
<dbReference type="CDD" id="cd14131">
    <property type="entry name" value="PKc_Mps1"/>
    <property type="match status" value="1"/>
</dbReference>
<dbReference type="GO" id="GO:0034501">
    <property type="term" value="P:protein localization to kinetochore"/>
    <property type="evidence" value="ECO:0007669"/>
    <property type="project" value="TreeGrafter"/>
</dbReference>
<reference evidence="8" key="2">
    <citation type="journal article" date="2023" name="BMC Genomics">
        <title>Pest status, molecular evolution, and epigenetic factors derived from the genome assembly of Frankliniella fusca, a thysanopteran phytovirus vector.</title>
        <authorList>
            <person name="Catto M.A."/>
            <person name="Labadie P.E."/>
            <person name="Jacobson A.L."/>
            <person name="Kennedy G.G."/>
            <person name="Srinivasan R."/>
            <person name="Hunt B.G."/>
        </authorList>
    </citation>
    <scope>NUCLEOTIDE SEQUENCE</scope>
    <source>
        <strain evidence="8">PL_HMW_Pooled</strain>
    </source>
</reference>
<feature type="region of interest" description="Disordered" evidence="6">
    <location>
        <begin position="1"/>
        <end position="58"/>
    </location>
</feature>
<evidence type="ECO:0000313" key="8">
    <source>
        <dbReference type="EMBL" id="KAK3907593.1"/>
    </source>
</evidence>
<evidence type="ECO:0000256" key="5">
    <source>
        <dbReference type="ARBA" id="ARBA00022840"/>
    </source>
</evidence>
<reference evidence="8" key="1">
    <citation type="submission" date="2021-07" db="EMBL/GenBank/DDBJ databases">
        <authorList>
            <person name="Catto M.A."/>
            <person name="Jacobson A."/>
            <person name="Kennedy G."/>
            <person name="Labadie P."/>
            <person name="Hunt B.G."/>
            <person name="Srinivasan R."/>
        </authorList>
    </citation>
    <scope>NUCLEOTIDE SEQUENCE</scope>
    <source>
        <strain evidence="8">PL_HMW_Pooled</strain>
        <tissue evidence="8">Head</tissue>
    </source>
</reference>
<feature type="compositionally biased region" description="Polar residues" evidence="6">
    <location>
        <begin position="339"/>
        <end position="350"/>
    </location>
</feature>
<comment type="caution">
    <text evidence="8">The sequence shown here is derived from an EMBL/GenBank/DDBJ whole genome shotgun (WGS) entry which is preliminary data.</text>
</comment>
<dbReference type="PROSITE" id="PS50011">
    <property type="entry name" value="PROTEIN_KINASE_DOM"/>
    <property type="match status" value="1"/>
</dbReference>
<feature type="domain" description="Protein kinase" evidence="7">
    <location>
        <begin position="504"/>
        <end position="775"/>
    </location>
</feature>
<feature type="compositionally biased region" description="Polar residues" evidence="6">
    <location>
        <begin position="297"/>
        <end position="316"/>
    </location>
</feature>
<feature type="region of interest" description="Disordered" evidence="6">
    <location>
        <begin position="117"/>
        <end position="197"/>
    </location>
</feature>
<dbReference type="Pfam" id="PF00069">
    <property type="entry name" value="Pkinase"/>
    <property type="match status" value="1"/>
</dbReference>
<evidence type="ECO:0000256" key="4">
    <source>
        <dbReference type="ARBA" id="ARBA00022777"/>
    </source>
</evidence>
<dbReference type="PANTHER" id="PTHR22974">
    <property type="entry name" value="MIXED LINEAGE PROTEIN KINASE"/>
    <property type="match status" value="1"/>
</dbReference>
<keyword evidence="5" id="KW-0067">ATP-binding</keyword>
<dbReference type="GO" id="GO:0005634">
    <property type="term" value="C:nucleus"/>
    <property type="evidence" value="ECO:0007669"/>
    <property type="project" value="TreeGrafter"/>
</dbReference>
<evidence type="ECO:0000313" key="9">
    <source>
        <dbReference type="Proteomes" id="UP001219518"/>
    </source>
</evidence>
<dbReference type="GO" id="GO:0007059">
    <property type="term" value="P:chromosome segregation"/>
    <property type="evidence" value="ECO:0007669"/>
    <property type="project" value="TreeGrafter"/>
</dbReference>
<feature type="compositionally biased region" description="Polar residues" evidence="6">
    <location>
        <begin position="127"/>
        <end position="148"/>
    </location>
</feature>
<gene>
    <name evidence="8" type="ORF">KUF71_003092</name>
</gene>
<dbReference type="EMBL" id="JAHWGI010000011">
    <property type="protein sequence ID" value="KAK3907593.1"/>
    <property type="molecule type" value="Genomic_DNA"/>
</dbReference>
<dbReference type="GO" id="GO:0005524">
    <property type="term" value="F:ATP binding"/>
    <property type="evidence" value="ECO:0007669"/>
    <property type="project" value="UniProtKB-KW"/>
</dbReference>
<dbReference type="Proteomes" id="UP001219518">
    <property type="component" value="Unassembled WGS sequence"/>
</dbReference>
<dbReference type="SUPFAM" id="SSF56112">
    <property type="entry name" value="Protein kinase-like (PK-like)"/>
    <property type="match status" value="1"/>
</dbReference>
<evidence type="ECO:0000256" key="3">
    <source>
        <dbReference type="ARBA" id="ARBA00022741"/>
    </source>
</evidence>
<dbReference type="GO" id="GO:0004674">
    <property type="term" value="F:protein serine/threonine kinase activity"/>
    <property type="evidence" value="ECO:0007669"/>
    <property type="project" value="UniProtKB-KW"/>
</dbReference>
<feature type="compositionally biased region" description="Low complexity" evidence="6">
    <location>
        <begin position="326"/>
        <end position="338"/>
    </location>
</feature>
<protein>
    <submittedName>
        <fullName evidence="8">Dual specificity protein kinase Ttk</fullName>
    </submittedName>
</protein>
<feature type="region of interest" description="Disordered" evidence="6">
    <location>
        <begin position="224"/>
        <end position="249"/>
    </location>
</feature>
<feature type="region of interest" description="Disordered" evidence="6">
    <location>
        <begin position="71"/>
        <end position="105"/>
    </location>
</feature>
<evidence type="ECO:0000256" key="1">
    <source>
        <dbReference type="ARBA" id="ARBA00022527"/>
    </source>
</evidence>
<accession>A0AAE1L5L1</accession>
<dbReference type="GO" id="GO:0007094">
    <property type="term" value="P:mitotic spindle assembly checkpoint signaling"/>
    <property type="evidence" value="ECO:0007669"/>
    <property type="project" value="TreeGrafter"/>
</dbReference>
<sequence length="843" mass="92458">MFGDYVKSTGPSETQPHSTGKPETGADYVLAQTATAKKRHGFGRSSSSRNVGPVRLDPELSELYLDLARKERRSHGDVYSRSDASDWAPSNNTIPETLNSSREWKVPSGMDKKYAASHNDVRAIPNVQITESTPSKRPQESISGTTTTFDKENFFTPRKNPEAPPSSTPAQSRCPLSALPVDAAPAQDVSDGLHGQPVDIRKFQSGVKLNASNDRDIFRTPQFKASQPNELSAHKSRQRLYGTTSSSSKYGLQKVPLHPAVIAGQQQAKQLQMLHEAQSSLGAADAGISRRLLDSTPFKNPSSTTDNRLQQVQTRPTYGFRESHSSNENLVSSKSSMSHTNPAETSSSNGVPHPVASDKPAQPMAVHEKRRPPILSATDSTWLPPSKFPHLYNSNLPKQQQAPKAENNSAASLPSVGLESGVNQGPPLSSVMQSEPLRDVRDPTPASIKSEPAATSARKSVDTAEPECAKSANDAVKELKANRNPEQKTVCSSRGEIKVNGYSYEILSLLGRGGSSKVYQVLDPKTHELKAVKCVNLAETDPSICDGYLNEIKLLAELQDGDSVIRMFDHEHHEESKTLFVVMEKGDTDLSKLIKDLKNAKKISATMIAYYWTEMLNAVSFIHKRGTIHSDLKPANFLLVSGRLKLIDFGIASSVQEDMTSVMKDNLTGTYNYISPEALCTTTSDGQQFKISYKSDVWSLGCILYNLIYGRTPFQHITGQFQKMQAIVSDSHRIPFPDPPINDCPLSLVEAMKRCLDRNPKKRASVDELLHMAYLGHVGPERAILSQIASLAAKVGFVQESENNPCASVVRAIQRLIMQNEQNLPFLQIMGNEKKAAFQQGGK</sequence>
<dbReference type="FunFam" id="3.30.200.20:FF:000131">
    <property type="entry name" value="Dual specificity protein kinase TTK"/>
    <property type="match status" value="1"/>
</dbReference>
<keyword evidence="9" id="KW-1185">Reference proteome</keyword>
<dbReference type="InterPro" id="IPR027084">
    <property type="entry name" value="Mps1_cat"/>
</dbReference>
<feature type="compositionally biased region" description="Polar residues" evidence="6">
    <location>
        <begin position="421"/>
        <end position="433"/>
    </location>
</feature>
<evidence type="ECO:0000256" key="2">
    <source>
        <dbReference type="ARBA" id="ARBA00022679"/>
    </source>
</evidence>
<dbReference type="AlphaFoldDB" id="A0AAE1L5L1"/>
<feature type="compositionally biased region" description="Polar residues" evidence="6">
    <location>
        <begin position="392"/>
        <end position="412"/>
    </location>
</feature>
<feature type="compositionally biased region" description="Polar residues" evidence="6">
    <location>
        <begin position="9"/>
        <end position="18"/>
    </location>
</feature>
<dbReference type="GO" id="GO:0000776">
    <property type="term" value="C:kinetochore"/>
    <property type="evidence" value="ECO:0007669"/>
    <property type="project" value="TreeGrafter"/>
</dbReference>
<organism evidence="8 9">
    <name type="scientific">Frankliniella fusca</name>
    <dbReference type="NCBI Taxonomy" id="407009"/>
    <lineage>
        <taxon>Eukaryota</taxon>
        <taxon>Metazoa</taxon>
        <taxon>Ecdysozoa</taxon>
        <taxon>Arthropoda</taxon>
        <taxon>Hexapoda</taxon>
        <taxon>Insecta</taxon>
        <taxon>Pterygota</taxon>
        <taxon>Neoptera</taxon>
        <taxon>Paraneoptera</taxon>
        <taxon>Thysanoptera</taxon>
        <taxon>Terebrantia</taxon>
        <taxon>Thripoidea</taxon>
        <taxon>Thripidae</taxon>
        <taxon>Frankliniella</taxon>
    </lineage>
</organism>
<name>A0AAE1L5L1_9NEOP</name>
<dbReference type="GO" id="GO:0033316">
    <property type="term" value="P:meiotic spindle assembly checkpoint signaling"/>
    <property type="evidence" value="ECO:0007669"/>
    <property type="project" value="TreeGrafter"/>
</dbReference>
<keyword evidence="4 8" id="KW-0418">Kinase</keyword>
<keyword evidence="2" id="KW-0808">Transferase</keyword>
<feature type="compositionally biased region" description="Basic and acidic residues" evidence="6">
    <location>
        <begin position="74"/>
        <end position="84"/>
    </location>
</feature>
<proteinExistence type="predicted"/>
<evidence type="ECO:0000256" key="6">
    <source>
        <dbReference type="SAM" id="MobiDB-lite"/>
    </source>
</evidence>
<dbReference type="SMART" id="SM00220">
    <property type="entry name" value="S_TKc"/>
    <property type="match status" value="1"/>
</dbReference>
<dbReference type="Gene3D" id="1.10.510.10">
    <property type="entry name" value="Transferase(Phosphotransferase) domain 1"/>
    <property type="match status" value="1"/>
</dbReference>
<dbReference type="PANTHER" id="PTHR22974:SF21">
    <property type="entry name" value="DUAL SPECIFICITY PROTEIN KINASE TTK"/>
    <property type="match status" value="1"/>
</dbReference>
<feature type="compositionally biased region" description="Polar residues" evidence="6">
    <location>
        <begin position="88"/>
        <end position="101"/>
    </location>
</feature>